<sequence>MSAYTRQNECDLNQENVEVAPVQLQQAWSDQTRQDLNQPTEEESGAPEVQVNLRDDFKLNTLWHELIVSATIGAAMLASLGAGAATGESLEFHHLTYAAIDCKEAVSFTVLTLMTFIKFVIDH</sequence>
<evidence type="ECO:0000256" key="1">
    <source>
        <dbReference type="SAM" id="Phobius"/>
    </source>
</evidence>
<reference evidence="2" key="1">
    <citation type="submission" date="2020-07" db="EMBL/GenBank/DDBJ databases">
        <title>The High-quality genome of the commercially important snow crab, Chionoecetes opilio.</title>
        <authorList>
            <person name="Jeong J.-H."/>
            <person name="Ryu S."/>
        </authorList>
    </citation>
    <scope>NUCLEOTIDE SEQUENCE</scope>
    <source>
        <strain evidence="2">MADBK_172401_WGS</strain>
        <tissue evidence="2">Digestive gland</tissue>
    </source>
</reference>
<comment type="caution">
    <text evidence="2">The sequence shown here is derived from an EMBL/GenBank/DDBJ whole genome shotgun (WGS) entry which is preliminary data.</text>
</comment>
<gene>
    <name evidence="2" type="ORF">GWK47_031889</name>
</gene>
<keyword evidence="1" id="KW-1133">Transmembrane helix</keyword>
<evidence type="ECO:0000313" key="2">
    <source>
        <dbReference type="EMBL" id="KAG0728726.1"/>
    </source>
</evidence>
<dbReference type="OrthoDB" id="6340912at2759"/>
<dbReference type="AlphaFoldDB" id="A0A8J4YQQ2"/>
<evidence type="ECO:0000313" key="3">
    <source>
        <dbReference type="Proteomes" id="UP000770661"/>
    </source>
</evidence>
<feature type="transmembrane region" description="Helical" evidence="1">
    <location>
        <begin position="62"/>
        <end position="85"/>
    </location>
</feature>
<organism evidence="2 3">
    <name type="scientific">Chionoecetes opilio</name>
    <name type="common">Atlantic snow crab</name>
    <name type="synonym">Cancer opilio</name>
    <dbReference type="NCBI Taxonomy" id="41210"/>
    <lineage>
        <taxon>Eukaryota</taxon>
        <taxon>Metazoa</taxon>
        <taxon>Ecdysozoa</taxon>
        <taxon>Arthropoda</taxon>
        <taxon>Crustacea</taxon>
        <taxon>Multicrustacea</taxon>
        <taxon>Malacostraca</taxon>
        <taxon>Eumalacostraca</taxon>
        <taxon>Eucarida</taxon>
        <taxon>Decapoda</taxon>
        <taxon>Pleocyemata</taxon>
        <taxon>Brachyura</taxon>
        <taxon>Eubrachyura</taxon>
        <taxon>Majoidea</taxon>
        <taxon>Majidae</taxon>
        <taxon>Chionoecetes</taxon>
    </lineage>
</organism>
<accession>A0A8J4YQQ2</accession>
<proteinExistence type="predicted"/>
<dbReference type="EMBL" id="JACEEZ010001890">
    <property type="protein sequence ID" value="KAG0728726.1"/>
    <property type="molecule type" value="Genomic_DNA"/>
</dbReference>
<name>A0A8J4YQQ2_CHIOP</name>
<dbReference type="Proteomes" id="UP000770661">
    <property type="component" value="Unassembled WGS sequence"/>
</dbReference>
<keyword evidence="1" id="KW-0472">Membrane</keyword>
<keyword evidence="1" id="KW-0812">Transmembrane</keyword>
<keyword evidence="3" id="KW-1185">Reference proteome</keyword>
<feature type="transmembrane region" description="Helical" evidence="1">
    <location>
        <begin position="105"/>
        <end position="121"/>
    </location>
</feature>
<protein>
    <submittedName>
        <fullName evidence="2">Uncharacterized protein</fullName>
    </submittedName>
</protein>